<dbReference type="Pfam" id="PF12822">
    <property type="entry name" value="ECF_trnsprt"/>
    <property type="match status" value="1"/>
</dbReference>
<keyword evidence="1" id="KW-0812">Transmembrane</keyword>
<dbReference type="EMBL" id="JJMM01000010">
    <property type="protein sequence ID" value="KDR95809.1"/>
    <property type="molecule type" value="Genomic_DNA"/>
</dbReference>
<feature type="transmembrane region" description="Helical" evidence="1">
    <location>
        <begin position="99"/>
        <end position="121"/>
    </location>
</feature>
<reference evidence="2 3" key="1">
    <citation type="submission" date="2014-03" db="EMBL/GenBank/DDBJ databases">
        <title>Genome sequence of Clostridium litorale W6, DSM 5388.</title>
        <authorList>
            <person name="Poehlein A."/>
            <person name="Jagirdar A."/>
            <person name="Khonsari B."/>
            <person name="Chibani C.M."/>
            <person name="Gutierrez Gutierrez D.A."/>
            <person name="Davydova E."/>
            <person name="Alghaithi H.S."/>
            <person name="Nair K.P."/>
            <person name="Dhamotharan K."/>
            <person name="Chandran L."/>
            <person name="G W."/>
            <person name="Daniel R."/>
        </authorList>
    </citation>
    <scope>NUCLEOTIDE SEQUENCE [LARGE SCALE GENOMIC DNA]</scope>
    <source>
        <strain evidence="2 3">W6</strain>
    </source>
</reference>
<proteinExistence type="predicted"/>
<dbReference type="Gene3D" id="1.10.1760.20">
    <property type="match status" value="1"/>
</dbReference>
<keyword evidence="1" id="KW-1133">Transmembrane helix</keyword>
<accession>A0A069RFJ5</accession>
<evidence type="ECO:0000313" key="3">
    <source>
        <dbReference type="Proteomes" id="UP000027946"/>
    </source>
</evidence>
<evidence type="ECO:0000313" key="2">
    <source>
        <dbReference type="EMBL" id="KDR95809.1"/>
    </source>
</evidence>
<feature type="transmembrane region" description="Helical" evidence="1">
    <location>
        <begin position="38"/>
        <end position="59"/>
    </location>
</feature>
<dbReference type="eggNOG" id="ENOG50332KJ">
    <property type="taxonomic scope" value="Bacteria"/>
</dbReference>
<feature type="transmembrane region" description="Helical" evidence="1">
    <location>
        <begin position="128"/>
        <end position="151"/>
    </location>
</feature>
<evidence type="ECO:0008006" key="4">
    <source>
        <dbReference type="Google" id="ProtNLM"/>
    </source>
</evidence>
<keyword evidence="1" id="KW-0472">Membrane</keyword>
<dbReference type="RefSeq" id="WP_052636091.1">
    <property type="nucleotide sequence ID" value="NZ_FSRH01000011.1"/>
</dbReference>
<feature type="transmembrane region" description="Helical" evidence="1">
    <location>
        <begin position="71"/>
        <end position="93"/>
    </location>
</feature>
<dbReference type="STRING" id="1121324.CLIT_10c05370"/>
<sequence>MNSKTKRLVIMGMFIALSFVGAYIKIPSPIQSIALDSMPAYLGGLVLGGLPGGVIAFIGHMLTSANTGFPLSLPVHLIIGVMMFISVYAYSITYKWTNIFVASAVGIILNGAGAPIALTLLPQFGGGFFAGIAPFLLLASAINIIFAAAVFKSLEKTSLAGKRGFGGYGK</sequence>
<protein>
    <recommendedName>
        <fullName evidence="4">Alpha-ribazole transporter</fullName>
    </recommendedName>
</protein>
<organism evidence="2 3">
    <name type="scientific">Peptoclostridium litorale DSM 5388</name>
    <dbReference type="NCBI Taxonomy" id="1121324"/>
    <lineage>
        <taxon>Bacteria</taxon>
        <taxon>Bacillati</taxon>
        <taxon>Bacillota</taxon>
        <taxon>Clostridia</taxon>
        <taxon>Peptostreptococcales</taxon>
        <taxon>Peptoclostridiaceae</taxon>
        <taxon>Peptoclostridium</taxon>
    </lineage>
</organism>
<feature type="transmembrane region" description="Helical" evidence="1">
    <location>
        <begin position="7"/>
        <end position="26"/>
    </location>
</feature>
<gene>
    <name evidence="2" type="ORF">CLIT_10c05370</name>
</gene>
<dbReference type="AlphaFoldDB" id="A0A069RFJ5"/>
<dbReference type="OrthoDB" id="5431035at2"/>
<name>A0A069RFJ5_PEPLI</name>
<dbReference type="InterPro" id="IPR024529">
    <property type="entry name" value="ECF_trnsprt_substrate-spec"/>
</dbReference>
<dbReference type="GO" id="GO:0022857">
    <property type="term" value="F:transmembrane transporter activity"/>
    <property type="evidence" value="ECO:0007669"/>
    <property type="project" value="InterPro"/>
</dbReference>
<keyword evidence="3" id="KW-1185">Reference proteome</keyword>
<evidence type="ECO:0000256" key="1">
    <source>
        <dbReference type="SAM" id="Phobius"/>
    </source>
</evidence>
<comment type="caution">
    <text evidence="2">The sequence shown here is derived from an EMBL/GenBank/DDBJ whole genome shotgun (WGS) entry which is preliminary data.</text>
</comment>
<dbReference type="Proteomes" id="UP000027946">
    <property type="component" value="Unassembled WGS sequence"/>
</dbReference>